<protein>
    <submittedName>
        <fullName evidence="1">Uncharacterized protein</fullName>
    </submittedName>
</protein>
<evidence type="ECO:0000313" key="2">
    <source>
        <dbReference type="Proteomes" id="UP000198984"/>
    </source>
</evidence>
<dbReference type="STRING" id="573321.SAMN04488505_1011114"/>
<sequence length="117" mass="13533">MAHLEENYILIMKKIKKKVTTETVIDAKTLDKECFPATIDALIENAGRNNIALDIKGIAYSINLTEEQFQNYYKHDNAPNELFSLLRAQYNDLLKYTYHKISIEVELPDPLEEEGLE</sequence>
<organism evidence="1 2">
    <name type="scientific">Chitinophaga rupis</name>
    <dbReference type="NCBI Taxonomy" id="573321"/>
    <lineage>
        <taxon>Bacteria</taxon>
        <taxon>Pseudomonadati</taxon>
        <taxon>Bacteroidota</taxon>
        <taxon>Chitinophagia</taxon>
        <taxon>Chitinophagales</taxon>
        <taxon>Chitinophagaceae</taxon>
        <taxon>Chitinophaga</taxon>
    </lineage>
</organism>
<dbReference type="Proteomes" id="UP000198984">
    <property type="component" value="Unassembled WGS sequence"/>
</dbReference>
<keyword evidence="2" id="KW-1185">Reference proteome</keyword>
<gene>
    <name evidence="1" type="ORF">SAMN04488505_1011114</name>
</gene>
<reference evidence="1 2" key="1">
    <citation type="submission" date="2016-10" db="EMBL/GenBank/DDBJ databases">
        <authorList>
            <person name="de Groot N.N."/>
        </authorList>
    </citation>
    <scope>NUCLEOTIDE SEQUENCE [LARGE SCALE GENOMIC DNA]</scope>
    <source>
        <strain evidence="1 2">DSM 21039</strain>
    </source>
</reference>
<proteinExistence type="predicted"/>
<dbReference type="AlphaFoldDB" id="A0A1H7KV88"/>
<evidence type="ECO:0000313" key="1">
    <source>
        <dbReference type="EMBL" id="SEK90773.1"/>
    </source>
</evidence>
<name>A0A1H7KV88_9BACT</name>
<dbReference type="EMBL" id="FOBB01000001">
    <property type="protein sequence ID" value="SEK90773.1"/>
    <property type="molecule type" value="Genomic_DNA"/>
</dbReference>
<accession>A0A1H7KV88</accession>